<accession>A0A8S1RPW3</accession>
<evidence type="ECO:0000313" key="2">
    <source>
        <dbReference type="Proteomes" id="UP000692954"/>
    </source>
</evidence>
<organism evidence="1 2">
    <name type="scientific">Paramecium sonneborni</name>
    <dbReference type="NCBI Taxonomy" id="65129"/>
    <lineage>
        <taxon>Eukaryota</taxon>
        <taxon>Sar</taxon>
        <taxon>Alveolata</taxon>
        <taxon>Ciliophora</taxon>
        <taxon>Intramacronucleata</taxon>
        <taxon>Oligohymenophorea</taxon>
        <taxon>Peniculida</taxon>
        <taxon>Parameciidae</taxon>
        <taxon>Paramecium</taxon>
    </lineage>
</organism>
<reference evidence="1" key="1">
    <citation type="submission" date="2021-01" db="EMBL/GenBank/DDBJ databases">
        <authorList>
            <consortium name="Genoscope - CEA"/>
            <person name="William W."/>
        </authorList>
    </citation>
    <scope>NUCLEOTIDE SEQUENCE</scope>
</reference>
<evidence type="ECO:0000313" key="1">
    <source>
        <dbReference type="EMBL" id="CAD8129467.1"/>
    </source>
</evidence>
<dbReference type="AlphaFoldDB" id="A0A8S1RPW3"/>
<sequence length="221" mass="25849">MIFEVSFYEMHSPHISKLKLEKTFHLQINTQVYILVDLSRIYSIQISPSGLTLISLYARKAAVDSIEQLAYVNDAVFRTKQKIALQLFHILKKSLDIYNFIVITKNKQRIRSDGHQEKFGQIQMVADRCITKRPNHDLQDKQEEVEVFNNSINETSSKTVEIYIKPYFDYLNNSICLKDRDRYAQKMAKPPKNTKGSVIWQLLPLSQKLNLVNWNLIQNVN</sequence>
<keyword evidence="2" id="KW-1185">Reference proteome</keyword>
<comment type="caution">
    <text evidence="1">The sequence shown here is derived from an EMBL/GenBank/DDBJ whole genome shotgun (WGS) entry which is preliminary data.</text>
</comment>
<gene>
    <name evidence="1" type="ORF">PSON_ATCC_30995.1.T2240019</name>
</gene>
<protein>
    <submittedName>
        <fullName evidence="1">Uncharacterized protein</fullName>
    </submittedName>
</protein>
<proteinExistence type="predicted"/>
<name>A0A8S1RPW3_9CILI</name>
<dbReference type="Proteomes" id="UP000692954">
    <property type="component" value="Unassembled WGS sequence"/>
</dbReference>
<dbReference type="EMBL" id="CAJJDN010000224">
    <property type="protein sequence ID" value="CAD8129467.1"/>
    <property type="molecule type" value="Genomic_DNA"/>
</dbReference>